<comment type="caution">
    <text evidence="1">The sequence shown here is derived from an EMBL/GenBank/DDBJ whole genome shotgun (WGS) entry which is preliminary data.</text>
</comment>
<evidence type="ECO:0008006" key="3">
    <source>
        <dbReference type="Google" id="ProtNLM"/>
    </source>
</evidence>
<proteinExistence type="predicted"/>
<name>A0ABX9Q2W2_9BACT</name>
<dbReference type="InterPro" id="IPR039365">
    <property type="entry name" value="IS701-like"/>
</dbReference>
<reference evidence="1 2" key="1">
    <citation type="submission" date="2018-09" db="EMBL/GenBank/DDBJ databases">
        <authorList>
            <person name="Livingstone P.G."/>
            <person name="Whitworth D.E."/>
        </authorList>
    </citation>
    <scope>NUCLEOTIDE SEQUENCE [LARGE SCALE GENOMIC DNA]</scope>
    <source>
        <strain evidence="1 2">CA031B</strain>
    </source>
</reference>
<protein>
    <recommendedName>
        <fullName evidence="3">Transposase IS4-like domain-containing protein</fullName>
    </recommendedName>
</protein>
<dbReference type="EMBL" id="RAWI01000928">
    <property type="protein sequence ID" value="RKH84899.1"/>
    <property type="molecule type" value="Genomic_DNA"/>
</dbReference>
<gene>
    <name evidence="1" type="ORF">D7Y13_42475</name>
</gene>
<evidence type="ECO:0000313" key="1">
    <source>
        <dbReference type="EMBL" id="RKH84899.1"/>
    </source>
</evidence>
<dbReference type="PANTHER" id="PTHR33627:SF1">
    <property type="entry name" value="TRANSPOSASE"/>
    <property type="match status" value="1"/>
</dbReference>
<dbReference type="PANTHER" id="PTHR33627">
    <property type="entry name" value="TRANSPOSASE"/>
    <property type="match status" value="1"/>
</dbReference>
<sequence>MYTLRTWIEYGFKQVKNELGWADFRLTDYSSIERWWEIIFSAYLLVTLHAESFKGTSKN</sequence>
<keyword evidence="2" id="KW-1185">Reference proteome</keyword>
<organism evidence="1 2">
    <name type="scientific">Corallococcus praedator</name>
    <dbReference type="NCBI Taxonomy" id="2316724"/>
    <lineage>
        <taxon>Bacteria</taxon>
        <taxon>Pseudomonadati</taxon>
        <taxon>Myxococcota</taxon>
        <taxon>Myxococcia</taxon>
        <taxon>Myxococcales</taxon>
        <taxon>Cystobacterineae</taxon>
        <taxon>Myxococcaceae</taxon>
        <taxon>Corallococcus</taxon>
    </lineage>
</organism>
<evidence type="ECO:0000313" key="2">
    <source>
        <dbReference type="Proteomes" id="UP000278907"/>
    </source>
</evidence>
<dbReference type="Proteomes" id="UP000278907">
    <property type="component" value="Unassembled WGS sequence"/>
</dbReference>
<accession>A0ABX9Q2W2</accession>